<keyword evidence="2" id="KW-1185">Reference proteome</keyword>
<accession>A0A1V9FN98</accession>
<proteinExistence type="predicted"/>
<comment type="caution">
    <text evidence="1">The sequence shown here is derived from an EMBL/GenBank/DDBJ whole genome shotgun (WGS) entry which is preliminary data.</text>
</comment>
<dbReference type="Proteomes" id="UP000192276">
    <property type="component" value="Unassembled WGS sequence"/>
</dbReference>
<dbReference type="EMBL" id="LWBP01000167">
    <property type="protein sequence ID" value="OQP59844.1"/>
    <property type="molecule type" value="Genomic_DNA"/>
</dbReference>
<sequence length="259" mass="29884">MRLSVIGNFIPWPKFLHHFPSTHHVQFDLLHDGRAQLRTQKSSLTRRKVLYSPQFARTRHNAALMAKAAKIGSAVYNALPEYWRQGWMYRSFTGEARKMLGKRLGGDEIEQVLYQRYVEPVVSKQPAREAIAALPVQPKRAYRKQNADYWRGKTLKSKRRKAHKQQVLYNAGILGRASRIGSALYARIPLRCRCRSCYQQLTAWAMQLLRDDWDEADILAGFCPRLQKASQQRAILPKSQKPGIVLSFMPMDNIILLPP</sequence>
<name>A0A1V9FN98_9BACT</name>
<evidence type="ECO:0000313" key="1">
    <source>
        <dbReference type="EMBL" id="OQP59844.1"/>
    </source>
</evidence>
<dbReference type="AlphaFoldDB" id="A0A1V9FN98"/>
<gene>
    <name evidence="1" type="ORF">A4R26_20885</name>
</gene>
<reference evidence="2" key="1">
    <citation type="submission" date="2016-04" db="EMBL/GenBank/DDBJ databases">
        <authorList>
            <person name="Chen L."/>
            <person name="Zhuang W."/>
            <person name="Wang G."/>
        </authorList>
    </citation>
    <scope>NUCLEOTIDE SEQUENCE [LARGE SCALE GENOMIC DNA]</scope>
    <source>
        <strain evidence="2">208</strain>
    </source>
</reference>
<evidence type="ECO:0000313" key="2">
    <source>
        <dbReference type="Proteomes" id="UP000192276"/>
    </source>
</evidence>
<organism evidence="1 2">
    <name type="scientific">Niastella populi</name>
    <dbReference type="NCBI Taxonomy" id="550983"/>
    <lineage>
        <taxon>Bacteria</taxon>
        <taxon>Pseudomonadati</taxon>
        <taxon>Bacteroidota</taxon>
        <taxon>Chitinophagia</taxon>
        <taxon>Chitinophagales</taxon>
        <taxon>Chitinophagaceae</taxon>
        <taxon>Niastella</taxon>
    </lineage>
</organism>
<protein>
    <submittedName>
        <fullName evidence="1">Uncharacterized protein</fullName>
    </submittedName>
</protein>